<protein>
    <submittedName>
        <fullName evidence="2">GNAT family N-acetyltransferase</fullName>
    </submittedName>
</protein>
<dbReference type="PANTHER" id="PTHR43792">
    <property type="entry name" value="GNAT FAMILY, PUTATIVE (AFU_ORTHOLOGUE AFUA_3G00765)-RELATED-RELATED"/>
    <property type="match status" value="1"/>
</dbReference>
<evidence type="ECO:0000313" key="3">
    <source>
        <dbReference type="Proteomes" id="UP000596252"/>
    </source>
</evidence>
<dbReference type="InterPro" id="IPR000182">
    <property type="entry name" value="GNAT_dom"/>
</dbReference>
<dbReference type="Gene3D" id="3.40.630.30">
    <property type="match status" value="1"/>
</dbReference>
<name>A0ABX7G8M0_9GAMM</name>
<dbReference type="SUPFAM" id="SSF55729">
    <property type="entry name" value="Acyl-CoA N-acyltransferases (Nat)"/>
    <property type="match status" value="1"/>
</dbReference>
<proteinExistence type="predicted"/>
<dbReference type="Pfam" id="PF13302">
    <property type="entry name" value="Acetyltransf_3"/>
    <property type="match status" value="1"/>
</dbReference>
<reference evidence="2 3" key="1">
    <citation type="journal article" date="2012" name="Antonie Van Leeuwenhoek">
        <title>Shewanella litorisediminis sp. nov., a gammaproteobacterium isolated from a tidal flat sediment.</title>
        <authorList>
            <person name="Lee M.H."/>
            <person name="Yoon J.H."/>
        </authorList>
    </citation>
    <scope>NUCLEOTIDE SEQUENCE [LARGE SCALE GENOMIC DNA]</scope>
    <source>
        <strain evidence="2 3">SMK1-12</strain>
    </source>
</reference>
<dbReference type="EMBL" id="CP069213">
    <property type="protein sequence ID" value="QRH03637.1"/>
    <property type="molecule type" value="Genomic_DNA"/>
</dbReference>
<evidence type="ECO:0000259" key="1">
    <source>
        <dbReference type="PROSITE" id="PS51186"/>
    </source>
</evidence>
<gene>
    <name evidence="2" type="ORF">JQC75_09015</name>
</gene>
<feature type="domain" description="N-acetyltransferase" evidence="1">
    <location>
        <begin position="9"/>
        <end position="167"/>
    </location>
</feature>
<dbReference type="InterPro" id="IPR016181">
    <property type="entry name" value="Acyl_CoA_acyltransferase"/>
</dbReference>
<sequence length="167" mass="18915">MLVSETERLVIRQFEYEDAPFVLRLLNEESFISYIADKNVRTLADAEHYLENGPMSSYQAYGFGLNIVCLRGCKTPIGMCGILKRKELAHPDLGYAFSPEFWGRGYALEAAKSVLMTEMAKYALDTVLAVTLPHNMSSNKLLINAGFKKKGSMELYGFENNLYEYNL</sequence>
<dbReference type="PROSITE" id="PS51186">
    <property type="entry name" value="GNAT"/>
    <property type="match status" value="1"/>
</dbReference>
<accession>A0ABX7G8M0</accession>
<dbReference type="PANTHER" id="PTHR43792:SF1">
    <property type="entry name" value="N-ACETYLTRANSFERASE DOMAIN-CONTAINING PROTEIN"/>
    <property type="match status" value="1"/>
</dbReference>
<evidence type="ECO:0000313" key="2">
    <source>
        <dbReference type="EMBL" id="QRH03637.1"/>
    </source>
</evidence>
<organism evidence="2 3">
    <name type="scientific">Shewanella litorisediminis</name>
    <dbReference type="NCBI Taxonomy" id="1173586"/>
    <lineage>
        <taxon>Bacteria</taxon>
        <taxon>Pseudomonadati</taxon>
        <taxon>Pseudomonadota</taxon>
        <taxon>Gammaproteobacteria</taxon>
        <taxon>Alteromonadales</taxon>
        <taxon>Shewanellaceae</taxon>
        <taxon>Shewanella</taxon>
    </lineage>
</organism>
<dbReference type="InterPro" id="IPR051531">
    <property type="entry name" value="N-acetyltransferase"/>
</dbReference>
<keyword evidence="3" id="KW-1185">Reference proteome</keyword>
<dbReference type="Proteomes" id="UP000596252">
    <property type="component" value="Chromosome"/>
</dbReference>